<keyword evidence="3" id="KW-1185">Reference proteome</keyword>
<sequence>MSAKEGCNPPPPTATHGSTHHHRPPPPTPQLLHSSVATTSSQPSTLPQKLCFLPPLYPIIPQEAKATGTAFENGCGCGFGSVFVVRGPLRILRNES</sequence>
<evidence type="ECO:0000313" key="2">
    <source>
        <dbReference type="EMBL" id="EDW55121.1"/>
    </source>
</evidence>
<protein>
    <submittedName>
        <fullName evidence="2">GM10542</fullName>
    </submittedName>
</protein>
<evidence type="ECO:0000313" key="3">
    <source>
        <dbReference type="Proteomes" id="UP000001292"/>
    </source>
</evidence>
<feature type="compositionally biased region" description="Polar residues" evidence="1">
    <location>
        <begin position="36"/>
        <end position="46"/>
    </location>
</feature>
<accession>B4I4H8</accession>
<name>B4I4H8_DROSE</name>
<proteinExistence type="predicted"/>
<dbReference type="AlphaFoldDB" id="B4I4H8"/>
<dbReference type="Proteomes" id="UP000001292">
    <property type="component" value="Unassembled WGS sequence"/>
</dbReference>
<dbReference type="HOGENOM" id="CLU_2361972_0_0_1"/>
<feature type="region of interest" description="Disordered" evidence="1">
    <location>
        <begin position="1"/>
        <end position="46"/>
    </location>
</feature>
<reference evidence="2 3" key="1">
    <citation type="journal article" date="2007" name="Nature">
        <title>Evolution of genes and genomes on the Drosophila phylogeny.</title>
        <authorList>
            <consortium name="Drosophila 12 Genomes Consortium"/>
            <person name="Clark A.G."/>
            <person name="Eisen M.B."/>
            <person name="Smith D.R."/>
            <person name="Bergman C.M."/>
            <person name="Oliver B."/>
            <person name="Markow T.A."/>
            <person name="Kaufman T.C."/>
            <person name="Kellis M."/>
            <person name="Gelbart W."/>
            <person name="Iyer V.N."/>
            <person name="Pollard D.A."/>
            <person name="Sackton T.B."/>
            <person name="Larracuente A.M."/>
            <person name="Singh N.D."/>
            <person name="Abad J.P."/>
            <person name="Abt D.N."/>
            <person name="Adryan B."/>
            <person name="Aguade M."/>
            <person name="Akashi H."/>
            <person name="Anderson W.W."/>
            <person name="Aquadro C.F."/>
            <person name="Ardell D.H."/>
            <person name="Arguello R."/>
            <person name="Artieri C.G."/>
            <person name="Barbash D.A."/>
            <person name="Barker D."/>
            <person name="Barsanti P."/>
            <person name="Batterham P."/>
            <person name="Batzoglou S."/>
            <person name="Begun D."/>
            <person name="Bhutkar A."/>
            <person name="Blanco E."/>
            <person name="Bosak S.A."/>
            <person name="Bradley R.K."/>
            <person name="Brand A.D."/>
            <person name="Brent M.R."/>
            <person name="Brooks A.N."/>
            <person name="Brown R.H."/>
            <person name="Butlin R.K."/>
            <person name="Caggese C."/>
            <person name="Calvi B.R."/>
            <person name="Bernardo de Carvalho A."/>
            <person name="Caspi A."/>
            <person name="Castrezana S."/>
            <person name="Celniker S.E."/>
            <person name="Chang J.L."/>
            <person name="Chapple C."/>
            <person name="Chatterji S."/>
            <person name="Chinwalla A."/>
            <person name="Civetta A."/>
            <person name="Clifton S.W."/>
            <person name="Comeron J.M."/>
            <person name="Costello J.C."/>
            <person name="Coyne J.A."/>
            <person name="Daub J."/>
            <person name="David R.G."/>
            <person name="Delcher A.L."/>
            <person name="Delehaunty K."/>
            <person name="Do C.B."/>
            <person name="Ebling H."/>
            <person name="Edwards K."/>
            <person name="Eickbush T."/>
            <person name="Evans J.D."/>
            <person name="Filipski A."/>
            <person name="Findeiss S."/>
            <person name="Freyhult E."/>
            <person name="Fulton L."/>
            <person name="Fulton R."/>
            <person name="Garcia A.C."/>
            <person name="Gardiner A."/>
            <person name="Garfield D.A."/>
            <person name="Garvin B.E."/>
            <person name="Gibson G."/>
            <person name="Gilbert D."/>
            <person name="Gnerre S."/>
            <person name="Godfrey J."/>
            <person name="Good R."/>
            <person name="Gotea V."/>
            <person name="Gravely B."/>
            <person name="Greenberg A.J."/>
            <person name="Griffiths-Jones S."/>
            <person name="Gross S."/>
            <person name="Guigo R."/>
            <person name="Gustafson E.A."/>
            <person name="Haerty W."/>
            <person name="Hahn M.W."/>
            <person name="Halligan D.L."/>
            <person name="Halpern A.L."/>
            <person name="Halter G.M."/>
            <person name="Han M.V."/>
            <person name="Heger A."/>
            <person name="Hillier L."/>
            <person name="Hinrichs A.S."/>
            <person name="Holmes I."/>
            <person name="Hoskins R.A."/>
            <person name="Hubisz M.J."/>
            <person name="Hultmark D."/>
            <person name="Huntley M.A."/>
            <person name="Jaffe D.B."/>
            <person name="Jagadeeshan S."/>
            <person name="Jeck W.R."/>
            <person name="Johnson J."/>
            <person name="Jones C.D."/>
            <person name="Jordan W.C."/>
            <person name="Karpen G.H."/>
            <person name="Kataoka E."/>
            <person name="Keightley P.D."/>
            <person name="Kheradpour P."/>
            <person name="Kirkness E.F."/>
            <person name="Koerich L.B."/>
            <person name="Kristiansen K."/>
            <person name="Kudrna D."/>
            <person name="Kulathinal R.J."/>
            <person name="Kumar S."/>
            <person name="Kwok R."/>
            <person name="Lander E."/>
            <person name="Langley C.H."/>
            <person name="Lapoint R."/>
            <person name="Lazzaro B.P."/>
            <person name="Lee S.J."/>
            <person name="Levesque L."/>
            <person name="Li R."/>
            <person name="Lin C.F."/>
            <person name="Lin M.F."/>
            <person name="Lindblad-Toh K."/>
            <person name="Llopart A."/>
            <person name="Long M."/>
            <person name="Low L."/>
            <person name="Lozovsky E."/>
            <person name="Lu J."/>
            <person name="Luo M."/>
            <person name="Machado C.A."/>
            <person name="Makalowski W."/>
            <person name="Marzo M."/>
            <person name="Matsuda M."/>
            <person name="Matzkin L."/>
            <person name="McAllister B."/>
            <person name="McBride C.S."/>
            <person name="McKernan B."/>
            <person name="McKernan K."/>
            <person name="Mendez-Lago M."/>
            <person name="Minx P."/>
            <person name="Mollenhauer M.U."/>
            <person name="Montooth K."/>
            <person name="Mount S.M."/>
            <person name="Mu X."/>
            <person name="Myers E."/>
            <person name="Negre B."/>
            <person name="Newfeld S."/>
            <person name="Nielsen R."/>
            <person name="Noor M.A."/>
            <person name="O'Grady P."/>
            <person name="Pachter L."/>
            <person name="Papaceit M."/>
            <person name="Parisi M.J."/>
            <person name="Parisi M."/>
            <person name="Parts L."/>
            <person name="Pedersen J.S."/>
            <person name="Pesole G."/>
            <person name="Phillippy A.M."/>
            <person name="Ponting C.P."/>
            <person name="Pop M."/>
            <person name="Porcelli D."/>
            <person name="Powell J.R."/>
            <person name="Prohaska S."/>
            <person name="Pruitt K."/>
            <person name="Puig M."/>
            <person name="Quesneville H."/>
            <person name="Ram K.R."/>
            <person name="Rand D."/>
            <person name="Rasmussen M.D."/>
            <person name="Reed L.K."/>
            <person name="Reenan R."/>
            <person name="Reily A."/>
            <person name="Remington K.A."/>
            <person name="Rieger T.T."/>
            <person name="Ritchie M.G."/>
            <person name="Robin C."/>
            <person name="Rogers Y.H."/>
            <person name="Rohde C."/>
            <person name="Rozas J."/>
            <person name="Rubenfield M.J."/>
            <person name="Ruiz A."/>
            <person name="Russo S."/>
            <person name="Salzberg S.L."/>
            <person name="Sanchez-Gracia A."/>
            <person name="Saranga D.J."/>
            <person name="Sato H."/>
            <person name="Schaeffer S.W."/>
            <person name="Schatz M.C."/>
            <person name="Schlenke T."/>
            <person name="Schwartz R."/>
            <person name="Segarra C."/>
            <person name="Singh R.S."/>
            <person name="Sirot L."/>
            <person name="Sirota M."/>
            <person name="Sisneros N.B."/>
            <person name="Smith C.D."/>
            <person name="Smith T.F."/>
            <person name="Spieth J."/>
            <person name="Stage D.E."/>
            <person name="Stark A."/>
            <person name="Stephan W."/>
            <person name="Strausberg R.L."/>
            <person name="Strempel S."/>
            <person name="Sturgill D."/>
            <person name="Sutton G."/>
            <person name="Sutton G.G."/>
            <person name="Tao W."/>
            <person name="Teichmann S."/>
            <person name="Tobari Y.N."/>
            <person name="Tomimura Y."/>
            <person name="Tsolas J.M."/>
            <person name="Valente V.L."/>
            <person name="Venter E."/>
            <person name="Venter J.C."/>
            <person name="Vicario S."/>
            <person name="Vieira F.G."/>
            <person name="Vilella A.J."/>
            <person name="Villasante A."/>
            <person name="Walenz B."/>
            <person name="Wang J."/>
            <person name="Wasserman M."/>
            <person name="Watts T."/>
            <person name="Wilson D."/>
            <person name="Wilson R.K."/>
            <person name="Wing R.A."/>
            <person name="Wolfner M.F."/>
            <person name="Wong A."/>
            <person name="Wong G.K."/>
            <person name="Wu C.I."/>
            <person name="Wu G."/>
            <person name="Yamamoto D."/>
            <person name="Yang H.P."/>
            <person name="Yang S.P."/>
            <person name="Yorke J.A."/>
            <person name="Yoshida K."/>
            <person name="Zdobnov E."/>
            <person name="Zhang P."/>
            <person name="Zhang Y."/>
            <person name="Zimin A.V."/>
            <person name="Baldwin J."/>
            <person name="Abdouelleil A."/>
            <person name="Abdulkadir J."/>
            <person name="Abebe A."/>
            <person name="Abera B."/>
            <person name="Abreu J."/>
            <person name="Acer S.C."/>
            <person name="Aftuck L."/>
            <person name="Alexander A."/>
            <person name="An P."/>
            <person name="Anderson E."/>
            <person name="Anderson S."/>
            <person name="Arachi H."/>
            <person name="Azer M."/>
            <person name="Bachantsang P."/>
            <person name="Barry A."/>
            <person name="Bayul T."/>
            <person name="Berlin A."/>
            <person name="Bessette D."/>
            <person name="Bloom T."/>
            <person name="Blye J."/>
            <person name="Boguslavskiy L."/>
            <person name="Bonnet C."/>
            <person name="Boukhgalter B."/>
            <person name="Bourzgui I."/>
            <person name="Brown A."/>
            <person name="Cahill P."/>
            <person name="Channer S."/>
            <person name="Cheshatsang Y."/>
            <person name="Chuda L."/>
            <person name="Citroen M."/>
            <person name="Collymore A."/>
            <person name="Cooke P."/>
            <person name="Costello M."/>
            <person name="D'Aco K."/>
            <person name="Daza R."/>
            <person name="De Haan G."/>
            <person name="DeGray S."/>
            <person name="DeMaso C."/>
            <person name="Dhargay N."/>
            <person name="Dooley K."/>
            <person name="Dooley E."/>
            <person name="Doricent M."/>
            <person name="Dorje P."/>
            <person name="Dorjee K."/>
            <person name="Dupes A."/>
            <person name="Elong R."/>
            <person name="Falk J."/>
            <person name="Farina A."/>
            <person name="Faro S."/>
            <person name="Ferguson D."/>
            <person name="Fisher S."/>
            <person name="Foley C.D."/>
            <person name="Franke A."/>
            <person name="Friedrich D."/>
            <person name="Gadbois L."/>
            <person name="Gearin G."/>
            <person name="Gearin C.R."/>
            <person name="Giannoukos G."/>
            <person name="Goode T."/>
            <person name="Graham J."/>
            <person name="Grandbois E."/>
            <person name="Grewal S."/>
            <person name="Gyaltsen K."/>
            <person name="Hafez N."/>
            <person name="Hagos B."/>
            <person name="Hall J."/>
            <person name="Henson C."/>
            <person name="Hollinger A."/>
            <person name="Honan T."/>
            <person name="Huard M.D."/>
            <person name="Hughes L."/>
            <person name="Hurhula B."/>
            <person name="Husby M.E."/>
            <person name="Kamat A."/>
            <person name="Kanga B."/>
            <person name="Kashin S."/>
            <person name="Khazanovich D."/>
            <person name="Kisner P."/>
            <person name="Lance K."/>
            <person name="Lara M."/>
            <person name="Lee W."/>
            <person name="Lennon N."/>
            <person name="Letendre F."/>
            <person name="LeVine R."/>
            <person name="Lipovsky A."/>
            <person name="Liu X."/>
            <person name="Liu J."/>
            <person name="Liu S."/>
            <person name="Lokyitsang T."/>
            <person name="Lokyitsang Y."/>
            <person name="Lubonja R."/>
            <person name="Lui A."/>
            <person name="MacDonald P."/>
            <person name="Magnisalis V."/>
            <person name="Maru K."/>
            <person name="Matthews C."/>
            <person name="McCusker W."/>
            <person name="McDonough S."/>
            <person name="Mehta T."/>
            <person name="Meldrim J."/>
            <person name="Meneus L."/>
            <person name="Mihai O."/>
            <person name="Mihalev A."/>
            <person name="Mihova T."/>
            <person name="Mittelman R."/>
            <person name="Mlenga V."/>
            <person name="Montmayeur A."/>
            <person name="Mulrain L."/>
            <person name="Navidi A."/>
            <person name="Naylor J."/>
            <person name="Negash T."/>
            <person name="Nguyen T."/>
            <person name="Nguyen N."/>
            <person name="Nicol R."/>
            <person name="Norbu C."/>
            <person name="Norbu N."/>
            <person name="Novod N."/>
            <person name="O'Neill B."/>
            <person name="Osman S."/>
            <person name="Markiewicz E."/>
            <person name="Oyono O.L."/>
            <person name="Patti C."/>
            <person name="Phunkhang P."/>
            <person name="Pierre F."/>
            <person name="Priest M."/>
            <person name="Raghuraman S."/>
            <person name="Rege F."/>
            <person name="Reyes R."/>
            <person name="Rise C."/>
            <person name="Rogov P."/>
            <person name="Ross K."/>
            <person name="Ryan E."/>
            <person name="Settipalli S."/>
            <person name="Shea T."/>
            <person name="Sherpa N."/>
            <person name="Shi L."/>
            <person name="Shih D."/>
            <person name="Sparrow T."/>
            <person name="Spaulding J."/>
            <person name="Stalker J."/>
            <person name="Stange-Thomann N."/>
            <person name="Stavropoulos S."/>
            <person name="Stone C."/>
            <person name="Strader C."/>
            <person name="Tesfaye S."/>
            <person name="Thomson T."/>
            <person name="Thoulutsang Y."/>
            <person name="Thoulutsang D."/>
            <person name="Topham K."/>
            <person name="Topping I."/>
            <person name="Tsamla T."/>
            <person name="Vassiliev H."/>
            <person name="Vo A."/>
            <person name="Wangchuk T."/>
            <person name="Wangdi T."/>
            <person name="Weiand M."/>
            <person name="Wilkinson J."/>
            <person name="Wilson A."/>
            <person name="Yadav S."/>
            <person name="Young G."/>
            <person name="Yu Q."/>
            <person name="Zembek L."/>
            <person name="Zhong D."/>
            <person name="Zimmer A."/>
            <person name="Zwirko Z."/>
            <person name="Jaffe D.B."/>
            <person name="Alvarez P."/>
            <person name="Brockman W."/>
            <person name="Butler J."/>
            <person name="Chin C."/>
            <person name="Gnerre S."/>
            <person name="Grabherr M."/>
            <person name="Kleber M."/>
            <person name="Mauceli E."/>
            <person name="MacCallum I."/>
        </authorList>
    </citation>
    <scope>NUCLEOTIDE SEQUENCE [LARGE SCALE GENOMIC DNA]</scope>
    <source>
        <strain evidence="3">Rob3c / Tucson 14021-0248.25</strain>
    </source>
</reference>
<dbReference type="EMBL" id="CH480821">
    <property type="protein sequence ID" value="EDW55121.1"/>
    <property type="molecule type" value="Genomic_DNA"/>
</dbReference>
<gene>
    <name evidence="2" type="primary">Dsec\GM10542</name>
    <name evidence="2" type="ORF">Dsec_GM10542</name>
</gene>
<evidence type="ECO:0000256" key="1">
    <source>
        <dbReference type="SAM" id="MobiDB-lite"/>
    </source>
</evidence>
<organism evidence="3">
    <name type="scientific">Drosophila sechellia</name>
    <name type="common">Fruit fly</name>
    <dbReference type="NCBI Taxonomy" id="7238"/>
    <lineage>
        <taxon>Eukaryota</taxon>
        <taxon>Metazoa</taxon>
        <taxon>Ecdysozoa</taxon>
        <taxon>Arthropoda</taxon>
        <taxon>Hexapoda</taxon>
        <taxon>Insecta</taxon>
        <taxon>Pterygota</taxon>
        <taxon>Neoptera</taxon>
        <taxon>Endopterygota</taxon>
        <taxon>Diptera</taxon>
        <taxon>Brachycera</taxon>
        <taxon>Muscomorpha</taxon>
        <taxon>Ephydroidea</taxon>
        <taxon>Drosophilidae</taxon>
        <taxon>Drosophila</taxon>
        <taxon>Sophophora</taxon>
    </lineage>
</organism>